<sequence length="81" mass="9062">MVKSRLVNGWIIITSLVSWVGSSCTQAIVTPPSSESLKRSRKVPLQPCRSMSSAWRRPTKPHTTLSFHSALRCSRVTFMMA</sequence>
<dbReference type="AlphaFoldDB" id="A0A6B0U6X2"/>
<feature type="signal peptide" evidence="1">
    <location>
        <begin position="1"/>
        <end position="27"/>
    </location>
</feature>
<organism evidence="2">
    <name type="scientific">Ixodes ricinus</name>
    <name type="common">Common tick</name>
    <name type="synonym">Acarus ricinus</name>
    <dbReference type="NCBI Taxonomy" id="34613"/>
    <lineage>
        <taxon>Eukaryota</taxon>
        <taxon>Metazoa</taxon>
        <taxon>Ecdysozoa</taxon>
        <taxon>Arthropoda</taxon>
        <taxon>Chelicerata</taxon>
        <taxon>Arachnida</taxon>
        <taxon>Acari</taxon>
        <taxon>Parasitiformes</taxon>
        <taxon>Ixodida</taxon>
        <taxon>Ixodoidea</taxon>
        <taxon>Ixodidae</taxon>
        <taxon>Ixodinae</taxon>
        <taxon>Ixodes</taxon>
    </lineage>
</organism>
<feature type="chain" id="PRO_5025486139" evidence="1">
    <location>
        <begin position="28"/>
        <end position="81"/>
    </location>
</feature>
<evidence type="ECO:0000256" key="1">
    <source>
        <dbReference type="SAM" id="SignalP"/>
    </source>
</evidence>
<protein>
    <submittedName>
        <fullName evidence="2">Putative secreted protein</fullName>
    </submittedName>
</protein>
<dbReference type="PROSITE" id="PS51257">
    <property type="entry name" value="PROKAR_LIPOPROTEIN"/>
    <property type="match status" value="1"/>
</dbReference>
<evidence type="ECO:0000313" key="2">
    <source>
        <dbReference type="EMBL" id="MXU84524.1"/>
    </source>
</evidence>
<keyword evidence="1" id="KW-0732">Signal</keyword>
<name>A0A6B0U6X2_IXORI</name>
<dbReference type="EMBL" id="GIFC01002441">
    <property type="protein sequence ID" value="MXU84524.1"/>
    <property type="molecule type" value="Transcribed_RNA"/>
</dbReference>
<proteinExistence type="predicted"/>
<accession>A0A6B0U6X2</accession>
<reference evidence="2" key="1">
    <citation type="submission" date="2019-12" db="EMBL/GenBank/DDBJ databases">
        <title>An insight into the sialome of adult female Ixodes ricinus ticks feeding for 6 days.</title>
        <authorList>
            <person name="Perner J."/>
            <person name="Ribeiro J.M.C."/>
        </authorList>
    </citation>
    <scope>NUCLEOTIDE SEQUENCE</scope>
    <source>
        <strain evidence="2">Semi-engorged</strain>
        <tissue evidence="2">Salivary glands</tissue>
    </source>
</reference>